<dbReference type="InterPro" id="IPR058998">
    <property type="entry name" value="YycE-like_N"/>
</dbReference>
<sequence>MIRPAFSVGGLQVRVARQTAQLHTVVAFYRDRLGLPEIGRFTGHDGYDGVMIDLPGTGAHLEFTSTTHVEPPRPHVEDLLVLYLGDRQTVDELLARSGAEPVPSANPYWDRVGVTITDPDGFRIVLVADTWTD</sequence>
<dbReference type="Pfam" id="PF22659">
    <property type="entry name" value="YycE-like_C"/>
    <property type="match status" value="1"/>
</dbReference>
<dbReference type="SUPFAM" id="SSF54593">
    <property type="entry name" value="Glyoxalase/Bleomycin resistance protein/Dihydroxybiphenyl dioxygenase"/>
    <property type="match status" value="1"/>
</dbReference>
<dbReference type="EMBL" id="JBHTBJ010000036">
    <property type="protein sequence ID" value="MFC7278667.1"/>
    <property type="molecule type" value="Genomic_DNA"/>
</dbReference>
<dbReference type="CDD" id="cd06587">
    <property type="entry name" value="VOC"/>
    <property type="match status" value="1"/>
</dbReference>
<comment type="caution">
    <text evidence="2">The sequence shown here is derived from an EMBL/GenBank/DDBJ whole genome shotgun (WGS) entry which is preliminary data.</text>
</comment>
<feature type="domain" description="VOC" evidence="1">
    <location>
        <begin position="9"/>
        <end position="129"/>
    </location>
</feature>
<evidence type="ECO:0000313" key="2">
    <source>
        <dbReference type="EMBL" id="MFC7278667.1"/>
    </source>
</evidence>
<reference evidence="3" key="1">
    <citation type="journal article" date="2019" name="Int. J. Syst. Evol. Microbiol.">
        <title>The Global Catalogue of Microorganisms (GCM) 10K type strain sequencing project: providing services to taxonomists for standard genome sequencing and annotation.</title>
        <authorList>
            <consortium name="The Broad Institute Genomics Platform"/>
            <consortium name="The Broad Institute Genome Sequencing Center for Infectious Disease"/>
            <person name="Wu L."/>
            <person name="Ma J."/>
        </authorList>
    </citation>
    <scope>NUCLEOTIDE SEQUENCE [LARGE SCALE GENOMIC DNA]</scope>
    <source>
        <strain evidence="3">XZYJT-10</strain>
    </source>
</reference>
<dbReference type="InterPro" id="IPR037523">
    <property type="entry name" value="VOC_core"/>
</dbReference>
<evidence type="ECO:0000259" key="1">
    <source>
        <dbReference type="PROSITE" id="PS51819"/>
    </source>
</evidence>
<dbReference type="Proteomes" id="UP001596548">
    <property type="component" value="Unassembled WGS sequence"/>
</dbReference>
<dbReference type="InterPro" id="IPR058997">
    <property type="entry name" value="YycE-like_C"/>
</dbReference>
<dbReference type="Gene3D" id="3.10.180.10">
    <property type="entry name" value="2,3-Dihydroxybiphenyl 1,2-Dioxygenase, domain 1"/>
    <property type="match status" value="1"/>
</dbReference>
<proteinExistence type="predicted"/>
<gene>
    <name evidence="2" type="ORF">ACFQS1_32275</name>
</gene>
<keyword evidence="3" id="KW-1185">Reference proteome</keyword>
<protein>
    <submittedName>
        <fullName evidence="2">VOC family protein</fullName>
    </submittedName>
</protein>
<dbReference type="RefSeq" id="WP_378975728.1">
    <property type="nucleotide sequence ID" value="NZ_JBHTBJ010000036.1"/>
</dbReference>
<dbReference type="InterPro" id="IPR029068">
    <property type="entry name" value="Glyas_Bleomycin-R_OHBP_Dase"/>
</dbReference>
<name>A0ABW2I1C5_9ACTN</name>
<dbReference type="Pfam" id="PF22658">
    <property type="entry name" value="YycE-like_N"/>
    <property type="match status" value="1"/>
</dbReference>
<dbReference type="PROSITE" id="PS51819">
    <property type="entry name" value="VOC"/>
    <property type="match status" value="1"/>
</dbReference>
<evidence type="ECO:0000313" key="3">
    <source>
        <dbReference type="Proteomes" id="UP001596548"/>
    </source>
</evidence>
<accession>A0ABW2I1C5</accession>
<organism evidence="2 3">
    <name type="scientific">Paractinoplanes rhizophilus</name>
    <dbReference type="NCBI Taxonomy" id="1416877"/>
    <lineage>
        <taxon>Bacteria</taxon>
        <taxon>Bacillati</taxon>
        <taxon>Actinomycetota</taxon>
        <taxon>Actinomycetes</taxon>
        <taxon>Micromonosporales</taxon>
        <taxon>Micromonosporaceae</taxon>
        <taxon>Paractinoplanes</taxon>
    </lineage>
</organism>